<dbReference type="InterPro" id="IPR006311">
    <property type="entry name" value="TAT_signal"/>
</dbReference>
<dbReference type="Gene3D" id="3.90.1170.50">
    <property type="entry name" value="Aldehyde oxidase/xanthine dehydrogenase, a/b hammerhead"/>
    <property type="match status" value="1"/>
</dbReference>
<dbReference type="PROSITE" id="PS51318">
    <property type="entry name" value="TAT"/>
    <property type="match status" value="1"/>
</dbReference>
<dbReference type="InterPro" id="IPR046867">
    <property type="entry name" value="AldOxase/xan_DH_MoCoBD2"/>
</dbReference>
<evidence type="ECO:0000313" key="3">
    <source>
        <dbReference type="Proteomes" id="UP001626537"/>
    </source>
</evidence>
<dbReference type="SUPFAM" id="SSF56003">
    <property type="entry name" value="Molybdenum cofactor-binding domain"/>
    <property type="match status" value="2"/>
</dbReference>
<dbReference type="InterPro" id="IPR052516">
    <property type="entry name" value="N-heterocyclic_Hydroxylase"/>
</dbReference>
<keyword evidence="3" id="KW-1185">Reference proteome</keyword>
<dbReference type="InterPro" id="IPR008274">
    <property type="entry name" value="AldOxase/xan_DH_MoCoBD1"/>
</dbReference>
<sequence length="736" mass="78471">MGKWTRRAFITTGVLAGGALAVGVAIRPGHRAPKVAGQVTRGGEVLVSMWVKIDPSNKVTLIAAHSEMGQGAHTALTQMLADELDANWEDMEYMEAPAIDEYANWALGKGFLLGDADIPAALVPTIDGAMLQVAKAMKMQITGGSTSIRATGVSGVRVAGAAARELLLQAASDTWGVPVSQLDAKDTHIIDRKSGKRAPFAQFALAASTTAPSATPTLKTPDQFRIMGKSTPRLDIPAKVDGSAVFGIDAQVEGMKYAAILAAPVFGAQLVSVDSTEAQAMVGVKQIVSLDDAVAVVADGYWHASQALKTLKPRWSATDNDASSSESLFRQFDQSLAEAIDGGRSKADVDEGDVPAALASAAATLDVTYRVPFLAHACMEPMNATALVTDETCQVWIGTQNPLGFRYEVADAMDMDVEKVQIHQHYMGGGFGRRSMSDSAIQAAKIARAVGEPVKLIWSREEDVRHDHYRPAVASRFRVALDDQGQITGWENVYHEKHEPVEAPTIPYAVGAQKIHSVKSPTHVPFGAWRSVDHSQHGFFTEAFFDEVAVAAGKDPYEYRMSLLADKPRHQTVLRTAAERAGWGEDLPQGKGRGISFQESFGSLVAQVVDVSIRDGKVSVDRVVVAVDAGFAVSPDGLTAQMESGVSYGLTAALYGEITIENGAVKQSNFHDYPMGRIQDSPVIETHIINSGEAWGGAGEPGTPGIAPALVNAVFDATGVRVRELPLSKHDFSDFA</sequence>
<dbReference type="Proteomes" id="UP001626537">
    <property type="component" value="Chromosome"/>
</dbReference>
<dbReference type="Gene3D" id="3.30.365.10">
    <property type="entry name" value="Aldehyde oxidase/xanthine dehydrogenase, molybdopterin binding domain"/>
    <property type="match status" value="4"/>
</dbReference>
<dbReference type="SMART" id="SM01008">
    <property type="entry name" value="Ald_Xan_dh_C"/>
    <property type="match status" value="1"/>
</dbReference>
<reference evidence="2 3" key="1">
    <citation type="submission" date="2023-10" db="EMBL/GenBank/DDBJ databases">
        <title>Two novel species belonging to the OM43/NOR5 clade.</title>
        <authorList>
            <person name="Park M."/>
        </authorList>
    </citation>
    <scope>NUCLEOTIDE SEQUENCE [LARGE SCALE GENOMIC DNA]</scope>
    <source>
        <strain evidence="2 3">IMCC43200</strain>
    </source>
</reference>
<proteinExistence type="predicted"/>
<organism evidence="2 3">
    <name type="scientific">Congregibacter variabilis</name>
    <dbReference type="NCBI Taxonomy" id="3081200"/>
    <lineage>
        <taxon>Bacteria</taxon>
        <taxon>Pseudomonadati</taxon>
        <taxon>Pseudomonadota</taxon>
        <taxon>Gammaproteobacteria</taxon>
        <taxon>Cellvibrionales</taxon>
        <taxon>Halieaceae</taxon>
        <taxon>Congregibacter</taxon>
    </lineage>
</organism>
<dbReference type="Pfam" id="PF02738">
    <property type="entry name" value="MoCoBD_1"/>
    <property type="match status" value="1"/>
</dbReference>
<evidence type="ECO:0000313" key="2">
    <source>
        <dbReference type="EMBL" id="WOJ92739.1"/>
    </source>
</evidence>
<dbReference type="PANTHER" id="PTHR47495">
    <property type="entry name" value="ALDEHYDE DEHYDROGENASE"/>
    <property type="match status" value="1"/>
</dbReference>
<dbReference type="RefSeq" id="WP_407347338.1">
    <property type="nucleotide sequence ID" value="NZ_CP136864.1"/>
</dbReference>
<dbReference type="PANTHER" id="PTHR47495:SF2">
    <property type="entry name" value="ALDEHYDE DEHYDROGENASE"/>
    <property type="match status" value="1"/>
</dbReference>
<feature type="domain" description="Aldehyde oxidase/xanthine dehydrogenase a/b hammerhead" evidence="1">
    <location>
        <begin position="241"/>
        <end position="319"/>
    </location>
</feature>
<dbReference type="InterPro" id="IPR012368">
    <property type="entry name" value="OxRdtase_Mopterin-bd_su_IorB"/>
</dbReference>
<name>A0ABZ0HZQ3_9GAMM</name>
<gene>
    <name evidence="2" type="ORF">R0135_13215</name>
</gene>
<dbReference type="EMBL" id="CP136864">
    <property type="protein sequence ID" value="WOJ92739.1"/>
    <property type="molecule type" value="Genomic_DNA"/>
</dbReference>
<dbReference type="InterPro" id="IPR037165">
    <property type="entry name" value="AldOxase/xan_DH_Mopterin-bd_sf"/>
</dbReference>
<evidence type="ECO:0000259" key="1">
    <source>
        <dbReference type="SMART" id="SM01008"/>
    </source>
</evidence>
<dbReference type="PIRSF" id="PIRSF036389">
    <property type="entry name" value="IOR_B"/>
    <property type="match status" value="1"/>
</dbReference>
<dbReference type="InterPro" id="IPR000674">
    <property type="entry name" value="Ald_Oxase/Xan_DH_a/b"/>
</dbReference>
<protein>
    <submittedName>
        <fullName evidence="2">Molybdopterin cofactor-binding domain-containing protein</fullName>
    </submittedName>
</protein>
<accession>A0ABZ0HZQ3</accession>
<dbReference type="Pfam" id="PF20256">
    <property type="entry name" value="MoCoBD_2"/>
    <property type="match status" value="2"/>
</dbReference>